<dbReference type="PANTHER" id="PTHR33119:SF1">
    <property type="entry name" value="FE2OG DIOXYGENASE DOMAIN-CONTAINING PROTEIN"/>
    <property type="match status" value="1"/>
</dbReference>
<proteinExistence type="predicted"/>
<dbReference type="OrthoDB" id="415532at2759"/>
<feature type="region of interest" description="Disordered" evidence="1">
    <location>
        <begin position="353"/>
        <end position="372"/>
    </location>
</feature>
<feature type="domain" description="DUF4246" evidence="3">
    <location>
        <begin position="52"/>
        <end position="124"/>
    </location>
</feature>
<dbReference type="Pfam" id="PF14033">
    <property type="entry name" value="DUF4246"/>
    <property type="match status" value="1"/>
</dbReference>
<feature type="compositionally biased region" description="Basic and acidic residues" evidence="1">
    <location>
        <begin position="637"/>
        <end position="650"/>
    </location>
</feature>
<dbReference type="InterPro" id="IPR049207">
    <property type="entry name" value="DUF4246_N"/>
</dbReference>
<gene>
    <name evidence="4" type="ORF">B0I35DRAFT_277891</name>
</gene>
<dbReference type="Pfam" id="PF21666">
    <property type="entry name" value="DUF4246_N"/>
    <property type="match status" value="1"/>
</dbReference>
<dbReference type="InterPro" id="IPR049192">
    <property type="entry name" value="DUF4246_C"/>
</dbReference>
<keyword evidence="5" id="KW-1185">Reference proteome</keyword>
<dbReference type="InterPro" id="IPR025340">
    <property type="entry name" value="DUF4246"/>
</dbReference>
<evidence type="ECO:0000313" key="4">
    <source>
        <dbReference type="EMBL" id="KAH7313734.1"/>
    </source>
</evidence>
<organism evidence="4 5">
    <name type="scientific">Stachybotrys elegans</name>
    <dbReference type="NCBI Taxonomy" id="80388"/>
    <lineage>
        <taxon>Eukaryota</taxon>
        <taxon>Fungi</taxon>
        <taxon>Dikarya</taxon>
        <taxon>Ascomycota</taxon>
        <taxon>Pezizomycotina</taxon>
        <taxon>Sordariomycetes</taxon>
        <taxon>Hypocreomycetidae</taxon>
        <taxon>Hypocreales</taxon>
        <taxon>Stachybotryaceae</taxon>
        <taxon>Stachybotrys</taxon>
    </lineage>
</organism>
<sequence>MSPTTFHRLRCGINATRIVFRHLSHKGMGMSNRCPRTLRFYSTQLMPLNHQYPGLGEPLRFTDSASTENVWYPIGTYGDASGAISDMLLVREVAMMIVMDRLTDKPDWHIKVFNQDIVAKWKAEALAFPVDSIYDEIGIGSVPEPPRLKTILDEACLDYVIQELRSKAEYFKKTGLVPTLDASASIAKSDTLVDEALRDELKSAFAKLKKDQENDPDWHPRSNNRVRNLVHPSLFPLVYGRTPVIKEELVGASPDTPELWAGKGDVIPRPPDAPEPLLYGAAIDPAMWSSDYQWLPANVSLLEDGSVKFTSYVNNLHPGKYQDIYRTLEKLISKSLPAWDLCLAQWERHEPESAGRTRPRFPIPRNPDDLNPENWNPSCPEGFDPSSLVGKNHYQCEEYDYEDPRVVHWSEIREPVQPSPPPFEPWPYGVKPGRSLREQFAGTGLQIIVKMASIELTPGTNPVSPPGGLHIEGMMNEHIVATALYYVDVENLEPSPRLNFEIRTTYDQHERQQRVGQDRYHWLERVHGVALSTDNGACVQPYGSVEARRGRLLAFPNVFLHSADGYGLRDKTKPGSRQLVALWLVDPLRRIISTANIPPQQESWWPDGRISQDGEGVKAMSLEEAKMHREKLMDERSAFREGDEPHRGNRLDGNTYSFCEH</sequence>
<dbReference type="EMBL" id="JAGPNK010000009">
    <property type="protein sequence ID" value="KAH7313734.1"/>
    <property type="molecule type" value="Genomic_DNA"/>
</dbReference>
<reference evidence="4" key="1">
    <citation type="journal article" date="2021" name="Nat. Commun.">
        <title>Genetic determinants of endophytism in the Arabidopsis root mycobiome.</title>
        <authorList>
            <person name="Mesny F."/>
            <person name="Miyauchi S."/>
            <person name="Thiergart T."/>
            <person name="Pickel B."/>
            <person name="Atanasova L."/>
            <person name="Karlsson M."/>
            <person name="Huettel B."/>
            <person name="Barry K.W."/>
            <person name="Haridas S."/>
            <person name="Chen C."/>
            <person name="Bauer D."/>
            <person name="Andreopoulos W."/>
            <person name="Pangilinan J."/>
            <person name="LaButti K."/>
            <person name="Riley R."/>
            <person name="Lipzen A."/>
            <person name="Clum A."/>
            <person name="Drula E."/>
            <person name="Henrissat B."/>
            <person name="Kohler A."/>
            <person name="Grigoriev I.V."/>
            <person name="Martin F.M."/>
            <person name="Hacquard S."/>
        </authorList>
    </citation>
    <scope>NUCLEOTIDE SEQUENCE</scope>
    <source>
        <strain evidence="4">MPI-CAGE-CH-0235</strain>
    </source>
</reference>
<comment type="caution">
    <text evidence="4">The sequence shown here is derived from an EMBL/GenBank/DDBJ whole genome shotgun (WGS) entry which is preliminary data.</text>
</comment>
<protein>
    <submittedName>
        <fullName evidence="4">Uncharacterized protein</fullName>
    </submittedName>
</protein>
<feature type="compositionally biased region" description="Polar residues" evidence="1">
    <location>
        <begin position="652"/>
        <end position="661"/>
    </location>
</feature>
<accession>A0A8K0SP04</accession>
<evidence type="ECO:0000313" key="5">
    <source>
        <dbReference type="Proteomes" id="UP000813444"/>
    </source>
</evidence>
<feature type="domain" description="DUF4246" evidence="2">
    <location>
        <begin position="155"/>
        <end position="607"/>
    </location>
</feature>
<dbReference type="Proteomes" id="UP000813444">
    <property type="component" value="Unassembled WGS sequence"/>
</dbReference>
<evidence type="ECO:0000256" key="1">
    <source>
        <dbReference type="SAM" id="MobiDB-lite"/>
    </source>
</evidence>
<evidence type="ECO:0000259" key="2">
    <source>
        <dbReference type="Pfam" id="PF14033"/>
    </source>
</evidence>
<evidence type="ECO:0000259" key="3">
    <source>
        <dbReference type="Pfam" id="PF21666"/>
    </source>
</evidence>
<feature type="region of interest" description="Disordered" evidence="1">
    <location>
        <begin position="637"/>
        <end position="661"/>
    </location>
</feature>
<dbReference type="AlphaFoldDB" id="A0A8K0SP04"/>
<dbReference type="PANTHER" id="PTHR33119">
    <property type="entry name" value="IFI3P"/>
    <property type="match status" value="1"/>
</dbReference>
<name>A0A8K0SP04_9HYPO</name>